<dbReference type="EMBL" id="DVIU01000291">
    <property type="protein sequence ID" value="HIS37774.1"/>
    <property type="molecule type" value="Genomic_DNA"/>
</dbReference>
<dbReference type="Proteomes" id="UP000823928">
    <property type="component" value="Unassembled WGS sequence"/>
</dbReference>
<gene>
    <name evidence="2" type="ORF">IAC10_14315</name>
</gene>
<proteinExistence type="predicted"/>
<evidence type="ECO:0000313" key="2">
    <source>
        <dbReference type="EMBL" id="HIS37774.1"/>
    </source>
</evidence>
<reference evidence="2" key="2">
    <citation type="journal article" date="2021" name="PeerJ">
        <title>Extensive microbial diversity within the chicken gut microbiome revealed by metagenomics and culture.</title>
        <authorList>
            <person name="Gilroy R."/>
            <person name="Ravi A."/>
            <person name="Getino M."/>
            <person name="Pursley I."/>
            <person name="Horton D.L."/>
            <person name="Alikhan N.F."/>
            <person name="Baker D."/>
            <person name="Gharbi K."/>
            <person name="Hall N."/>
            <person name="Watson M."/>
            <person name="Adriaenssens E.M."/>
            <person name="Foster-Nyarko E."/>
            <person name="Jarju S."/>
            <person name="Secka A."/>
            <person name="Antonio M."/>
            <person name="Oren A."/>
            <person name="Chaudhuri R.R."/>
            <person name="La Ragione R."/>
            <person name="Hildebrand F."/>
            <person name="Pallen M.J."/>
        </authorList>
    </citation>
    <scope>NUCLEOTIDE SEQUENCE</scope>
    <source>
        <strain evidence="2">6276</strain>
    </source>
</reference>
<protein>
    <recommendedName>
        <fullName evidence="1">Transglutaminase-like domain-containing protein</fullName>
    </recommendedName>
</protein>
<sequence>MDIKQVENEIINKIKNFDGSINIPAGYDPSILERILNQNPRLLFYINDMQIRKGINPFFQVETRVQIQYHNHDFDINDVHVVSTISDILSLLCRYIGNYKTKLALITDSQLDIGATFTKFKEKYSVFYPNFTQARFTGYIVCKRSIYEFEFTYRIGRVKLNMMETEIQTEVDRISKLLFHPPMPPEVKIYLAHNYLASSITYYGTGEISNLEKSYVHSAYGALITKKCVCQGVAEAFKRLMDKAGVECEIVCGQIIGHDDYHAWNIVKLSDTECFHVDVTWDISAKTLSYLYFGKNDAFLEKTRRWNKAYNTKCQPKHNLFMMARKYIIANKQTLLRQGISPKILGV</sequence>
<dbReference type="SUPFAM" id="SSF54001">
    <property type="entry name" value="Cysteine proteinases"/>
    <property type="match status" value="1"/>
</dbReference>
<reference evidence="2" key="1">
    <citation type="submission" date="2020-10" db="EMBL/GenBank/DDBJ databases">
        <authorList>
            <person name="Gilroy R."/>
        </authorList>
    </citation>
    <scope>NUCLEOTIDE SEQUENCE</scope>
    <source>
        <strain evidence="2">6276</strain>
    </source>
</reference>
<dbReference type="Pfam" id="PF01841">
    <property type="entry name" value="Transglut_core"/>
    <property type="match status" value="1"/>
</dbReference>
<evidence type="ECO:0000313" key="3">
    <source>
        <dbReference type="Proteomes" id="UP000823928"/>
    </source>
</evidence>
<dbReference type="Gene3D" id="3.10.620.30">
    <property type="match status" value="1"/>
</dbReference>
<dbReference type="PANTHER" id="PTHR46333">
    <property type="entry name" value="CYTOKINESIS PROTEIN 3"/>
    <property type="match status" value="1"/>
</dbReference>
<evidence type="ECO:0000259" key="1">
    <source>
        <dbReference type="SMART" id="SM00460"/>
    </source>
</evidence>
<dbReference type="InterPro" id="IPR002931">
    <property type="entry name" value="Transglutaminase-like"/>
</dbReference>
<comment type="caution">
    <text evidence="2">The sequence shown here is derived from an EMBL/GenBank/DDBJ whole genome shotgun (WGS) entry which is preliminary data.</text>
</comment>
<name>A0A9D1JPN4_9BACT</name>
<dbReference type="SMART" id="SM00460">
    <property type="entry name" value="TGc"/>
    <property type="match status" value="1"/>
</dbReference>
<dbReference type="InterPro" id="IPR052557">
    <property type="entry name" value="CAP/Cytokinesis_protein"/>
</dbReference>
<dbReference type="PANTHER" id="PTHR46333:SF2">
    <property type="entry name" value="CYTOKINESIS PROTEIN 3"/>
    <property type="match status" value="1"/>
</dbReference>
<accession>A0A9D1JPN4</accession>
<dbReference type="AlphaFoldDB" id="A0A9D1JPN4"/>
<dbReference type="GO" id="GO:0005737">
    <property type="term" value="C:cytoplasm"/>
    <property type="evidence" value="ECO:0007669"/>
    <property type="project" value="TreeGrafter"/>
</dbReference>
<feature type="domain" description="Transglutaminase-like" evidence="1">
    <location>
        <begin position="222"/>
        <end position="281"/>
    </location>
</feature>
<organism evidence="2 3">
    <name type="scientific">Candidatus Scatousia excrementigallinarum</name>
    <dbReference type="NCBI Taxonomy" id="2840935"/>
    <lineage>
        <taxon>Bacteria</taxon>
        <taxon>Candidatus Scatousia</taxon>
    </lineage>
</organism>
<dbReference type="InterPro" id="IPR038765">
    <property type="entry name" value="Papain-like_cys_pep_sf"/>
</dbReference>